<dbReference type="Pfam" id="PF08238">
    <property type="entry name" value="Sel1"/>
    <property type="match status" value="6"/>
</dbReference>
<organism evidence="3 4">
    <name type="scientific">Undibacterium luofuense</name>
    <dbReference type="NCBI Taxonomy" id="2828733"/>
    <lineage>
        <taxon>Bacteria</taxon>
        <taxon>Pseudomonadati</taxon>
        <taxon>Pseudomonadota</taxon>
        <taxon>Betaproteobacteria</taxon>
        <taxon>Burkholderiales</taxon>
        <taxon>Oxalobacteraceae</taxon>
        <taxon>Undibacterium</taxon>
    </lineage>
</organism>
<dbReference type="InterPro" id="IPR006597">
    <property type="entry name" value="Sel1-like"/>
</dbReference>
<protein>
    <submittedName>
        <fullName evidence="3">Sel1 repeat family protein</fullName>
    </submittedName>
</protein>
<reference evidence="3" key="1">
    <citation type="submission" date="2021-04" db="EMBL/GenBank/DDBJ databases">
        <title>novel species isolated from subtropical streams in China.</title>
        <authorList>
            <person name="Lu H."/>
        </authorList>
    </citation>
    <scope>NUCLEOTIDE SEQUENCE</scope>
    <source>
        <strain evidence="3">LFS511W</strain>
    </source>
</reference>
<keyword evidence="1" id="KW-0175">Coiled coil</keyword>
<dbReference type="PANTHER" id="PTHR43628:SF1">
    <property type="entry name" value="CHITIN SYNTHASE REGULATORY FACTOR 2-RELATED"/>
    <property type="match status" value="1"/>
</dbReference>
<dbReference type="InterPro" id="IPR052945">
    <property type="entry name" value="Mitotic_Regulator"/>
</dbReference>
<gene>
    <name evidence="3" type="ORF">KDM89_17360</name>
</gene>
<dbReference type="Proteomes" id="UP000680067">
    <property type="component" value="Unassembled WGS sequence"/>
</dbReference>
<name>A0A941DMI7_9BURK</name>
<evidence type="ECO:0000256" key="2">
    <source>
        <dbReference type="SAM" id="MobiDB-lite"/>
    </source>
</evidence>
<comment type="caution">
    <text evidence="3">The sequence shown here is derived from an EMBL/GenBank/DDBJ whole genome shotgun (WGS) entry which is preliminary data.</text>
</comment>
<feature type="coiled-coil region" evidence="1">
    <location>
        <begin position="283"/>
        <end position="310"/>
    </location>
</feature>
<accession>A0A941DMI7</accession>
<dbReference type="SUPFAM" id="SSF81901">
    <property type="entry name" value="HCP-like"/>
    <property type="match status" value="1"/>
</dbReference>
<dbReference type="AlphaFoldDB" id="A0A941DMI7"/>
<feature type="compositionally biased region" description="Polar residues" evidence="2">
    <location>
        <begin position="81"/>
        <end position="97"/>
    </location>
</feature>
<keyword evidence="4" id="KW-1185">Reference proteome</keyword>
<dbReference type="InterPro" id="IPR011990">
    <property type="entry name" value="TPR-like_helical_dom_sf"/>
</dbReference>
<sequence>MNDMYLPAFFRRYELAADSDERTLKRTYARELKKIDQATELEAFQDLRDSYEEALNWLRYRDEENAEDNAEAHTGDDTGAEWQTATGLNTPPQQPDSTDGEHDAAPAQSPETVHFQGSDPLATAKQAFELVKALTESATVSEQAIDDLLREQAEHPEMLNMDARFLFETGIARYLIEGWQPGKELLFFSAVRHFDWLNRQERLNYASDYAYVIQNAINEWREMQNKHISVKNKYQELIQAAREHRTLTADYLRINLQLLSRMTEHYGSLLYLITDRAQIQQWIEQTQTAIAQAEQAAQQARENANWLQKRWHQYQNGSQQERSNTVGILLAIFVAIIFAAGYFKGSSKGQQEYSGSPADIAYQQAEAALNGSNGQQRNPQMAMGLWSRAFELGRTDAGLRIAKLYKQGYGLPKDPSLALYWYEKAAQKGNQEAQANAGDMYYRGTGTNKDEVKALEYFQHCAITIPYCQSMWAVILEFGKAEKKDTAKSLELLRTAAAKEEINAQRWLGIAYFEGKLGLQKDVKEGIRRLEQAAKTDKPSQHLLGRIYENGWEVKKDLNLAKTWYLRAAKFGFQDSFDAMERLCKGAKDPQCQDWQAFRTNKPAATP</sequence>
<evidence type="ECO:0000256" key="1">
    <source>
        <dbReference type="SAM" id="Coils"/>
    </source>
</evidence>
<evidence type="ECO:0000313" key="4">
    <source>
        <dbReference type="Proteomes" id="UP000680067"/>
    </source>
</evidence>
<evidence type="ECO:0000313" key="3">
    <source>
        <dbReference type="EMBL" id="MBR7783917.1"/>
    </source>
</evidence>
<dbReference type="RefSeq" id="WP_212689195.1">
    <property type="nucleotide sequence ID" value="NZ_JAGSPN010000016.1"/>
</dbReference>
<feature type="region of interest" description="Disordered" evidence="2">
    <location>
        <begin position="66"/>
        <end position="116"/>
    </location>
</feature>
<proteinExistence type="predicted"/>
<dbReference type="SMART" id="SM00671">
    <property type="entry name" value="SEL1"/>
    <property type="match status" value="6"/>
</dbReference>
<dbReference type="Gene3D" id="1.25.40.10">
    <property type="entry name" value="Tetratricopeptide repeat domain"/>
    <property type="match status" value="2"/>
</dbReference>
<dbReference type="PANTHER" id="PTHR43628">
    <property type="entry name" value="ACTIVATOR OF C KINASE PROTEIN 1-RELATED"/>
    <property type="match status" value="1"/>
</dbReference>
<dbReference type="EMBL" id="JAGSPN010000016">
    <property type="protein sequence ID" value="MBR7783917.1"/>
    <property type="molecule type" value="Genomic_DNA"/>
</dbReference>